<dbReference type="KEGG" id="cgob:115025766"/>
<keyword evidence="8" id="KW-0131">Cell cycle</keyword>
<comment type="subcellular location">
    <subcellularLocation>
        <location evidence="1">Nucleus</location>
    </subcellularLocation>
</comment>
<gene>
    <name evidence="15" type="primary">esco1</name>
</gene>
<keyword evidence="4" id="KW-0479">Metal-binding</keyword>
<evidence type="ECO:0000256" key="5">
    <source>
        <dbReference type="ARBA" id="ARBA00022771"/>
    </source>
</evidence>
<dbReference type="GO" id="GO:0005634">
    <property type="term" value="C:nucleus"/>
    <property type="evidence" value="ECO:0007669"/>
    <property type="project" value="UniProtKB-SubCell"/>
</dbReference>
<feature type="compositionally biased region" description="Polar residues" evidence="11">
    <location>
        <begin position="57"/>
        <end position="74"/>
    </location>
</feature>
<dbReference type="GO" id="GO:0061733">
    <property type="term" value="F:protein-lysine-acetyltransferase activity"/>
    <property type="evidence" value="ECO:0007669"/>
    <property type="project" value="TreeGrafter"/>
</dbReference>
<feature type="region of interest" description="Disordered" evidence="11">
    <location>
        <begin position="147"/>
        <end position="166"/>
    </location>
</feature>
<reference evidence="15" key="1">
    <citation type="submission" date="2025-08" db="UniProtKB">
        <authorList>
            <consortium name="RefSeq"/>
        </authorList>
    </citation>
    <scope>IDENTIFICATION</scope>
</reference>
<feature type="region of interest" description="Disordered" evidence="11">
    <location>
        <begin position="116"/>
        <end position="138"/>
    </location>
</feature>
<accession>A0A6J2RUU7</accession>
<feature type="domain" description="N-acetyltransferase ESCO acetyl-transferase" evidence="13">
    <location>
        <begin position="1315"/>
        <end position="1383"/>
    </location>
</feature>
<dbReference type="RefSeq" id="XP_029314091.1">
    <property type="nucleotide sequence ID" value="XM_029458231.1"/>
</dbReference>
<feature type="compositionally biased region" description="Low complexity" evidence="11">
    <location>
        <begin position="1075"/>
        <end position="1086"/>
    </location>
</feature>
<dbReference type="InterPro" id="IPR028005">
    <property type="entry name" value="AcTrfase_ESCO_Znf_dom"/>
</dbReference>
<evidence type="ECO:0000256" key="7">
    <source>
        <dbReference type="ARBA" id="ARBA00023242"/>
    </source>
</evidence>
<name>A0A6J2RUU7_COTGO</name>
<feature type="compositionally biased region" description="Polar residues" evidence="11">
    <location>
        <begin position="147"/>
        <end position="164"/>
    </location>
</feature>
<feature type="compositionally biased region" description="Basic and acidic residues" evidence="11">
    <location>
        <begin position="502"/>
        <end position="522"/>
    </location>
</feature>
<comment type="catalytic activity">
    <reaction evidence="10">
        <text>L-lysyl-[protein] + acetyl-CoA = N(6)-acetyl-L-lysyl-[protein] + CoA + H(+)</text>
        <dbReference type="Rhea" id="RHEA:45948"/>
        <dbReference type="Rhea" id="RHEA-COMP:9752"/>
        <dbReference type="Rhea" id="RHEA-COMP:10731"/>
        <dbReference type="ChEBI" id="CHEBI:15378"/>
        <dbReference type="ChEBI" id="CHEBI:29969"/>
        <dbReference type="ChEBI" id="CHEBI:57287"/>
        <dbReference type="ChEBI" id="CHEBI:57288"/>
        <dbReference type="ChEBI" id="CHEBI:61930"/>
    </reaction>
</comment>
<dbReference type="CTD" id="114799"/>
<evidence type="ECO:0000256" key="8">
    <source>
        <dbReference type="ARBA" id="ARBA00023306"/>
    </source>
</evidence>
<feature type="compositionally biased region" description="Low complexity" evidence="11">
    <location>
        <begin position="740"/>
        <end position="756"/>
    </location>
</feature>
<evidence type="ECO:0000256" key="6">
    <source>
        <dbReference type="ARBA" id="ARBA00022833"/>
    </source>
</evidence>
<protein>
    <submittedName>
        <fullName evidence="15">LOW QUALITY PROTEIN: COPII coat assembly protein sec16</fullName>
    </submittedName>
</protein>
<keyword evidence="5" id="KW-0863">Zinc-finger</keyword>
<keyword evidence="3" id="KW-0808">Transferase</keyword>
<dbReference type="InParanoid" id="A0A6J2RUU7"/>
<feature type="compositionally biased region" description="Basic and acidic residues" evidence="11">
    <location>
        <begin position="467"/>
        <end position="489"/>
    </location>
</feature>
<feature type="region of interest" description="Disordered" evidence="11">
    <location>
        <begin position="1"/>
        <end position="78"/>
    </location>
</feature>
<dbReference type="GO" id="GO:0008270">
    <property type="term" value="F:zinc ion binding"/>
    <property type="evidence" value="ECO:0007669"/>
    <property type="project" value="UniProtKB-KW"/>
</dbReference>
<evidence type="ECO:0000256" key="4">
    <source>
        <dbReference type="ARBA" id="ARBA00022723"/>
    </source>
</evidence>
<evidence type="ECO:0000256" key="2">
    <source>
        <dbReference type="ARBA" id="ARBA00005816"/>
    </source>
</evidence>
<keyword evidence="6" id="KW-0862">Zinc</keyword>
<feature type="compositionally biased region" description="Low complexity" evidence="11">
    <location>
        <begin position="1003"/>
        <end position="1040"/>
    </location>
</feature>
<organism evidence="14 15">
    <name type="scientific">Cottoperca gobio</name>
    <name type="common">Frogmouth</name>
    <name type="synonym">Aphritis gobio</name>
    <dbReference type="NCBI Taxonomy" id="56716"/>
    <lineage>
        <taxon>Eukaryota</taxon>
        <taxon>Metazoa</taxon>
        <taxon>Chordata</taxon>
        <taxon>Craniata</taxon>
        <taxon>Vertebrata</taxon>
        <taxon>Euteleostomi</taxon>
        <taxon>Actinopterygii</taxon>
        <taxon>Neopterygii</taxon>
        <taxon>Teleostei</taxon>
        <taxon>Neoteleostei</taxon>
        <taxon>Acanthomorphata</taxon>
        <taxon>Eupercaria</taxon>
        <taxon>Perciformes</taxon>
        <taxon>Notothenioidei</taxon>
        <taxon>Bovichtidae</taxon>
        <taxon>Cottoperca</taxon>
    </lineage>
</organism>
<feature type="region of interest" description="Disordered" evidence="11">
    <location>
        <begin position="991"/>
        <end position="1136"/>
    </location>
</feature>
<feature type="compositionally biased region" description="Polar residues" evidence="11">
    <location>
        <begin position="892"/>
        <end position="916"/>
    </location>
</feature>
<feature type="compositionally biased region" description="Basic and acidic residues" evidence="11">
    <location>
        <begin position="123"/>
        <end position="136"/>
    </location>
</feature>
<feature type="compositionally biased region" description="Polar residues" evidence="11">
    <location>
        <begin position="797"/>
        <end position="821"/>
    </location>
</feature>
<dbReference type="Pfam" id="PF13880">
    <property type="entry name" value="Acetyltransf_13"/>
    <property type="match status" value="1"/>
</dbReference>
<dbReference type="GO" id="GO:0007064">
    <property type="term" value="P:mitotic sister chromatid cohesion"/>
    <property type="evidence" value="ECO:0007669"/>
    <property type="project" value="TreeGrafter"/>
</dbReference>
<feature type="region of interest" description="Disordered" evidence="11">
    <location>
        <begin position="616"/>
        <end position="658"/>
    </location>
</feature>
<dbReference type="PANTHER" id="PTHR45884">
    <property type="entry name" value="N-ACETYLTRANSFERASE ECO"/>
    <property type="match status" value="1"/>
</dbReference>
<dbReference type="GO" id="GO:0000785">
    <property type="term" value="C:chromatin"/>
    <property type="evidence" value="ECO:0007669"/>
    <property type="project" value="TreeGrafter"/>
</dbReference>
<evidence type="ECO:0000256" key="1">
    <source>
        <dbReference type="ARBA" id="ARBA00004123"/>
    </source>
</evidence>
<dbReference type="Proteomes" id="UP000504630">
    <property type="component" value="Chromosome 20"/>
</dbReference>
<comment type="similarity">
    <text evidence="2">Belongs to the acetyltransferase family. ECO subfamily.</text>
</comment>
<feature type="region of interest" description="Disordered" evidence="11">
    <location>
        <begin position="719"/>
        <end position="916"/>
    </location>
</feature>
<dbReference type="GeneID" id="115025766"/>
<evidence type="ECO:0000256" key="9">
    <source>
        <dbReference type="ARBA" id="ARBA00023315"/>
    </source>
</evidence>
<feature type="compositionally biased region" description="Polar residues" evidence="11">
    <location>
        <begin position="28"/>
        <end position="50"/>
    </location>
</feature>
<evidence type="ECO:0000313" key="14">
    <source>
        <dbReference type="Proteomes" id="UP000504630"/>
    </source>
</evidence>
<dbReference type="OrthoDB" id="428854at2759"/>
<feature type="domain" description="N-acetyltransferase ESCO zinc-finger" evidence="12">
    <location>
        <begin position="1157"/>
        <end position="1196"/>
    </location>
</feature>
<feature type="region of interest" description="Disordered" evidence="11">
    <location>
        <begin position="218"/>
        <end position="241"/>
    </location>
</feature>
<evidence type="ECO:0000313" key="15">
    <source>
        <dbReference type="RefSeq" id="XP_029314091.1"/>
    </source>
</evidence>
<evidence type="ECO:0000256" key="10">
    <source>
        <dbReference type="ARBA" id="ARBA00047902"/>
    </source>
</evidence>
<dbReference type="InterPro" id="IPR028009">
    <property type="entry name" value="ESCO_Acetyltransf_dom"/>
</dbReference>
<evidence type="ECO:0000256" key="3">
    <source>
        <dbReference type="ARBA" id="ARBA00022679"/>
    </source>
</evidence>
<evidence type="ECO:0000256" key="11">
    <source>
        <dbReference type="SAM" id="MobiDB-lite"/>
    </source>
</evidence>
<evidence type="ECO:0000259" key="13">
    <source>
        <dbReference type="Pfam" id="PF13880"/>
    </source>
</evidence>
<evidence type="ECO:0000259" key="12">
    <source>
        <dbReference type="Pfam" id="PF13878"/>
    </source>
</evidence>
<feature type="compositionally biased region" description="Basic and acidic residues" evidence="11">
    <location>
        <begin position="761"/>
        <end position="789"/>
    </location>
</feature>
<dbReference type="PANTHER" id="PTHR45884:SF1">
    <property type="entry name" value="N-ACETYLTRANSFERASE ESCO1"/>
    <property type="match status" value="1"/>
</dbReference>
<keyword evidence="7" id="KW-0539">Nucleus</keyword>
<feature type="compositionally biased region" description="Basic and acidic residues" evidence="11">
    <location>
        <begin position="1105"/>
        <end position="1123"/>
    </location>
</feature>
<keyword evidence="9" id="KW-0012">Acyltransferase</keyword>
<feature type="compositionally biased region" description="Basic and acidic residues" evidence="11">
    <location>
        <begin position="1062"/>
        <end position="1071"/>
    </location>
</feature>
<feature type="compositionally biased region" description="Polar residues" evidence="11">
    <location>
        <begin position="936"/>
        <end position="962"/>
    </location>
</feature>
<keyword evidence="14" id="KW-1185">Reference proteome</keyword>
<sequence length="1399" mass="151709">MAPTVEAQAQRSQAVIDPATDISKKGLTIQTPESKGNESKINTECVSATENQREMDSQTTATQEETSDPTTKVETQNHRGPEVDDVDIVIQASEEPIKTVNQSEVEIHENQIVYEPISSPESNDDREMSTASENHDGVSLLDIQNTQQMEGDSSTNEENRCNQQLEKEEDVQQNICVSDSQEVEMEAQNIRVPENCVAAPPEQSNLHMDVKQVAVISSSDDINMPDGQSEDATEKSERNGYPDCVSAPEFPEQVQEDTGLQEVEDVTVTTTTATTKVEIPDSTSEEFLILEPIPVGEIHFDIVTQAAAESGLSDSLSQVNPDSAMEDDLENERILNGSQQTVFLEAEVQQCQATDEIKVTNSSEVLDQEARPGTEISGEEGAEVLQNSDHNQQASFDMMVVNTSEIEMASCHAQVTNDDCNALMIENAEASLDLQEVQIMEDIEIGREIVVAEEEDDEDSDITIIEKPQETPKADLPEKSEGTVDEKTKVGTCGTSLTHNSTAEKTEHDKKGQGAEKPKKQEMNTQARTKARLAALAEQKAAASKRTANRQQLNLLALCQEIAEDIATDSMLLKRIEEEKQAVVAAAAAAASKSEASKKESPLVKTQEADSVIVATPAGPEGSSASVTPAEGAPTAQPSTKDSVEAKPAAEIAPEPPKRRFFVTQISVPLKAHEKKKLTRYQRLRQVELQREKMSWARVKKLKSDQANQMFSNIDWQVPLSESSPFPVRPATTAPPPAASPSKTSLPSLASTSKPATPKPEAPKVDTPKAEPSKTEATKTETSKTEPTKPEPAQAEASKTGTPNAGTRKSTRQSKAQTLKETPSPGPAPKVTRSAAKRTLPAVPPPMPNGLAQKQKPVEYKPYRPRPKYSFDDFELDDDPLPGATAKPGPQSRPTQPTRPNVQSYPAAQSKPTVQSKLTVSLHLANQAKLKAQATRAEQTSVQSRPSGSTTPQLKTAAATTPQSMASAYCRSVFKTCSFVKVQLNSPALMTPQSKAFPAPGQSKPAASASPLSKPAGSGSAAQHKQSTASQAAESTASETNPAAPKAGCGSMRQKTPNPPSSKDDKCKNTDDPTSSLSSKDGSKVSADAQKCEEKPAVTGVDPSPETKTERGKTAEKTSEKPQDGAAEPQDARNPLSDACLQKEVKKLKEADKDNTQTIIDAGQKHFGAVACSVCGMLYSAANPEDESQHLLFHNQFISAVKYVGWKKERILGEYPDGKIILVLPDDPKYALKKVEEIREMVDNDLGFQQVETKCPSQTKTFLFISNDKKVGGCLIAEHIQEGYRVIEEPVPEGSEGEKVMFERQRAWCCSTTPEPAICGISRIWVVNMMRRQGIASRMLECLRNNFVYGSYLSKDEIAFSDPTPDGKLFATQYFCTSQFLVYNFVSGTRSSQPNVDAV</sequence>
<dbReference type="Pfam" id="PF13878">
    <property type="entry name" value="zf-C2H2_3"/>
    <property type="match status" value="1"/>
</dbReference>
<feature type="region of interest" description="Disordered" evidence="11">
    <location>
        <begin position="929"/>
        <end position="962"/>
    </location>
</feature>
<proteinExistence type="inferred from homology"/>
<feature type="region of interest" description="Disordered" evidence="11">
    <location>
        <begin position="467"/>
        <end position="530"/>
    </location>
</feature>